<feature type="domain" description="Glucose-methanol-choline oxidoreductase N-terminal" evidence="8">
    <location>
        <begin position="283"/>
        <end position="297"/>
    </location>
</feature>
<dbReference type="GO" id="GO:0016614">
    <property type="term" value="F:oxidoreductase activity, acting on CH-OH group of donors"/>
    <property type="evidence" value="ECO:0007669"/>
    <property type="project" value="InterPro"/>
</dbReference>
<evidence type="ECO:0000313" key="9">
    <source>
        <dbReference type="EMBL" id="PZV38800.1"/>
    </source>
</evidence>
<sequence>MAQRAKWSLQAPQHSTGKRDPGMNREPDTCDYLIIGGGSSGCALASRLSEDSANRVILVEAGQDVDGASEPEAVRDARFRTLNDPRFLWPNLTAAYTRDGPSGLPFGQARILGGGSSVNGMHAQRGLPADYDEWAQLGIRGWAWEDVLPFFKRLETDADFSGEQHGEEGPVHLYRVPRGKWSGLTKSIASSFERRGIHYIPDLNGQDGDGYGSVPINSVGADRISSARAYLPATVRARSNLKIVTGTTASQLILSDGHVFGAVFGEGEEAKEIRAHQTVLCCGALHTPALMLRSGIGPGDQLTQAGISVRHSLRGVGSNLINHPMLILAAHLKPQGRQQPGVLSPCPAIMRYSSMFPGVPRTDMVLNVWERTPNTLSWDPLGRQIANVMVIINKVFSAGQVALRSDRTLDVSFNLLGDHRDKERMVESVHLLADLLDQAKSDGVVDAAFFPAMTPLAALLMQDNWKAQMLSVAGAAAFSGPEPIRKRALAVAGTRLDVVMADQRKLVETVVQSALPGGHVAGTCRMGHPEHPASVTDSNGRVLGIQGLSVADTSIFPTLMAGGTNLPVIMAAEKIAATLRSEARA</sequence>
<keyword evidence="3 5" id="KW-0285">Flavoprotein</keyword>
<dbReference type="PANTHER" id="PTHR11552">
    <property type="entry name" value="GLUCOSE-METHANOL-CHOLINE GMC OXIDOREDUCTASE"/>
    <property type="match status" value="1"/>
</dbReference>
<proteinExistence type="inferred from homology"/>
<dbReference type="PIRSF" id="PIRSF000137">
    <property type="entry name" value="Alcohol_oxidase"/>
    <property type="match status" value="1"/>
</dbReference>
<evidence type="ECO:0000256" key="3">
    <source>
        <dbReference type="ARBA" id="ARBA00022630"/>
    </source>
</evidence>
<evidence type="ECO:0000256" key="6">
    <source>
        <dbReference type="SAM" id="MobiDB-lite"/>
    </source>
</evidence>
<evidence type="ECO:0000256" key="5">
    <source>
        <dbReference type="RuleBase" id="RU003968"/>
    </source>
</evidence>
<dbReference type="AlphaFoldDB" id="A0A2W7C6I9"/>
<keyword evidence="10" id="KW-1185">Reference proteome</keyword>
<accession>A0A2W7C6I9</accession>
<organism evidence="9 10">
    <name type="scientific">Mesorhizobium kowhaii</name>
    <dbReference type="NCBI Taxonomy" id="1300272"/>
    <lineage>
        <taxon>Bacteria</taxon>
        <taxon>Pseudomonadati</taxon>
        <taxon>Pseudomonadota</taxon>
        <taxon>Alphaproteobacteria</taxon>
        <taxon>Hyphomicrobiales</taxon>
        <taxon>Phyllobacteriaceae</taxon>
        <taxon>Mesorhizobium</taxon>
    </lineage>
</organism>
<reference evidence="10" key="1">
    <citation type="submission" date="2017-03" db="EMBL/GenBank/DDBJ databases">
        <authorList>
            <person name="Safronova V.I."/>
            <person name="Sazanova A.L."/>
            <person name="Chirak E.R."/>
        </authorList>
    </citation>
    <scope>NUCLEOTIDE SEQUENCE [LARGE SCALE GENOMIC DNA]</scope>
    <source>
        <strain evidence="10">Ach-343</strain>
    </source>
</reference>
<dbReference type="GO" id="GO:0050660">
    <property type="term" value="F:flavin adenine dinucleotide binding"/>
    <property type="evidence" value="ECO:0007669"/>
    <property type="project" value="InterPro"/>
</dbReference>
<evidence type="ECO:0000256" key="4">
    <source>
        <dbReference type="ARBA" id="ARBA00022827"/>
    </source>
</evidence>
<dbReference type="SUPFAM" id="SSF51905">
    <property type="entry name" value="FAD/NAD(P)-binding domain"/>
    <property type="match status" value="1"/>
</dbReference>
<comment type="similarity">
    <text evidence="2 5">Belongs to the GMC oxidoreductase family.</text>
</comment>
<dbReference type="InterPro" id="IPR036188">
    <property type="entry name" value="FAD/NAD-bd_sf"/>
</dbReference>
<dbReference type="Gene3D" id="3.30.560.10">
    <property type="entry name" value="Glucose Oxidase, domain 3"/>
    <property type="match status" value="1"/>
</dbReference>
<keyword evidence="4 5" id="KW-0274">FAD</keyword>
<comment type="caution">
    <text evidence="9">The sequence shown here is derived from an EMBL/GenBank/DDBJ whole genome shotgun (WGS) entry which is preliminary data.</text>
</comment>
<gene>
    <name evidence="9" type="ORF">B5V02_09095</name>
</gene>
<dbReference type="PANTHER" id="PTHR11552:SF147">
    <property type="entry name" value="CHOLINE DEHYDROGENASE, MITOCHONDRIAL"/>
    <property type="match status" value="1"/>
</dbReference>
<dbReference type="Pfam" id="PF05199">
    <property type="entry name" value="GMC_oxred_C"/>
    <property type="match status" value="1"/>
</dbReference>
<evidence type="ECO:0000313" key="10">
    <source>
        <dbReference type="Proteomes" id="UP000248616"/>
    </source>
</evidence>
<feature type="domain" description="Glucose-methanol-choline oxidoreductase N-terminal" evidence="7">
    <location>
        <begin position="109"/>
        <end position="132"/>
    </location>
</feature>
<dbReference type="InterPro" id="IPR007867">
    <property type="entry name" value="GMC_OxRtase_C"/>
</dbReference>
<dbReference type="OrthoDB" id="9785276at2"/>
<dbReference type="PROSITE" id="PS00623">
    <property type="entry name" value="GMC_OXRED_1"/>
    <property type="match status" value="1"/>
</dbReference>
<dbReference type="InterPro" id="IPR000172">
    <property type="entry name" value="GMC_OxRdtase_N"/>
</dbReference>
<evidence type="ECO:0000256" key="1">
    <source>
        <dbReference type="ARBA" id="ARBA00001974"/>
    </source>
</evidence>
<dbReference type="Gene3D" id="3.30.410.40">
    <property type="match status" value="1"/>
</dbReference>
<dbReference type="EMBL" id="MZXV01000017">
    <property type="protein sequence ID" value="PZV38800.1"/>
    <property type="molecule type" value="Genomic_DNA"/>
</dbReference>
<protein>
    <recommendedName>
        <fullName evidence="7 8">Glucose-methanol-choline oxidoreductase N-terminal domain-containing protein</fullName>
    </recommendedName>
</protein>
<dbReference type="InterPro" id="IPR012132">
    <property type="entry name" value="GMC_OxRdtase"/>
</dbReference>
<dbReference type="PROSITE" id="PS00624">
    <property type="entry name" value="GMC_OXRED_2"/>
    <property type="match status" value="1"/>
</dbReference>
<dbReference type="Gene3D" id="3.50.50.60">
    <property type="entry name" value="FAD/NAD(P)-binding domain"/>
    <property type="match status" value="2"/>
</dbReference>
<name>A0A2W7C6I9_9HYPH</name>
<evidence type="ECO:0000259" key="8">
    <source>
        <dbReference type="PROSITE" id="PS00624"/>
    </source>
</evidence>
<dbReference type="Pfam" id="PF00732">
    <property type="entry name" value="GMC_oxred_N"/>
    <property type="match status" value="1"/>
</dbReference>
<comment type="cofactor">
    <cofactor evidence="1">
        <name>FAD</name>
        <dbReference type="ChEBI" id="CHEBI:57692"/>
    </cofactor>
</comment>
<evidence type="ECO:0000259" key="7">
    <source>
        <dbReference type="PROSITE" id="PS00623"/>
    </source>
</evidence>
<feature type="region of interest" description="Disordered" evidence="6">
    <location>
        <begin position="1"/>
        <end position="25"/>
    </location>
</feature>
<evidence type="ECO:0000256" key="2">
    <source>
        <dbReference type="ARBA" id="ARBA00010790"/>
    </source>
</evidence>
<dbReference type="Proteomes" id="UP000248616">
    <property type="component" value="Unassembled WGS sequence"/>
</dbReference>